<keyword evidence="9" id="KW-0221">Differentiation</keyword>
<evidence type="ECO:0000256" key="3">
    <source>
        <dbReference type="ARBA" id="ARBA00004556"/>
    </source>
</evidence>
<dbReference type="GO" id="GO:0048471">
    <property type="term" value="C:perinuclear region of cytoplasm"/>
    <property type="evidence" value="ECO:0007669"/>
    <property type="project" value="UniProtKB-SubCell"/>
</dbReference>
<evidence type="ECO:0000256" key="5">
    <source>
        <dbReference type="ARBA" id="ARBA00022473"/>
    </source>
</evidence>
<dbReference type="SUPFAM" id="SSF48452">
    <property type="entry name" value="TPR-like"/>
    <property type="match status" value="1"/>
</dbReference>
<evidence type="ECO:0000256" key="8">
    <source>
        <dbReference type="ARBA" id="ARBA00022737"/>
    </source>
</evidence>
<dbReference type="InterPro" id="IPR019734">
    <property type="entry name" value="TPR_rpt"/>
</dbReference>
<dbReference type="GO" id="GO:0030018">
    <property type="term" value="C:Z disc"/>
    <property type="evidence" value="ECO:0007669"/>
    <property type="project" value="UniProtKB-SubCell"/>
</dbReference>
<dbReference type="FunFam" id="1.25.10.10:FF:000043">
    <property type="entry name" value="Unc-45 myosin chaperone B"/>
    <property type="match status" value="1"/>
</dbReference>
<evidence type="ECO:0000256" key="1">
    <source>
        <dbReference type="ARBA" id="ARBA00004161"/>
    </source>
</evidence>
<protein>
    <recommendedName>
        <fullName evidence="4">Protein unc-45 homolog B</fullName>
    </recommendedName>
</protein>
<feature type="domain" description="UNC-45/Cro1/She4 central" evidence="12">
    <location>
        <begin position="330"/>
        <end position="484"/>
    </location>
</feature>
<evidence type="ECO:0000256" key="9">
    <source>
        <dbReference type="ARBA" id="ARBA00022782"/>
    </source>
</evidence>
<evidence type="ECO:0000256" key="4">
    <source>
        <dbReference type="ARBA" id="ARBA00020768"/>
    </source>
</evidence>
<evidence type="ECO:0000256" key="11">
    <source>
        <dbReference type="ARBA" id="ARBA00023186"/>
    </source>
</evidence>
<dbReference type="Gene3D" id="1.25.40.10">
    <property type="entry name" value="Tetratricopeptide repeat domain"/>
    <property type="match status" value="1"/>
</dbReference>
<comment type="subcellular location">
    <subcellularLocation>
        <location evidence="1">Cytoplasm</location>
        <location evidence="1">Myofibril</location>
        <location evidence="1">Sarcomere</location>
        <location evidence="1">A band</location>
    </subcellularLocation>
    <subcellularLocation>
        <location evidence="2">Cytoplasm</location>
        <location evidence="2">Myofibril</location>
        <location evidence="2">Sarcomere</location>
        <location evidence="2">Z line</location>
    </subcellularLocation>
    <subcellularLocation>
        <location evidence="3">Cytoplasm</location>
        <location evidence="3">Perinuclear region</location>
    </subcellularLocation>
</comment>
<dbReference type="AlphaFoldDB" id="A0ABD2DFC9"/>
<dbReference type="InterPro" id="IPR016024">
    <property type="entry name" value="ARM-type_fold"/>
</dbReference>
<keyword evidence="6" id="KW-0963">Cytoplasm</keyword>
<dbReference type="EMBL" id="JBFSEQ010000011">
    <property type="protein sequence ID" value="KAL2765391.1"/>
    <property type="molecule type" value="Genomic_DNA"/>
</dbReference>
<name>A0ABD2DFC9_DAUMA</name>
<keyword evidence="8" id="KW-0677">Repeat</keyword>
<keyword evidence="14" id="KW-1185">Reference proteome</keyword>
<evidence type="ECO:0000313" key="14">
    <source>
        <dbReference type="Proteomes" id="UP001610411"/>
    </source>
</evidence>
<dbReference type="SMART" id="SM00028">
    <property type="entry name" value="TPR"/>
    <property type="match status" value="3"/>
</dbReference>
<dbReference type="GO" id="GO:0031672">
    <property type="term" value="C:A band"/>
    <property type="evidence" value="ECO:0007669"/>
    <property type="project" value="UniProtKB-SubCell"/>
</dbReference>
<evidence type="ECO:0000256" key="2">
    <source>
        <dbReference type="ARBA" id="ARBA00004216"/>
    </source>
</evidence>
<dbReference type="InterPro" id="IPR011989">
    <property type="entry name" value="ARM-like"/>
</dbReference>
<dbReference type="PANTHER" id="PTHR45994:SF2">
    <property type="entry name" value="PROTEIN UNC-45 HOMOLOG B"/>
    <property type="match status" value="1"/>
</dbReference>
<gene>
    <name evidence="13" type="ORF">WCI35_027214</name>
</gene>
<evidence type="ECO:0000259" key="12">
    <source>
        <dbReference type="Pfam" id="PF11701"/>
    </source>
</evidence>
<evidence type="ECO:0000256" key="6">
    <source>
        <dbReference type="ARBA" id="ARBA00022490"/>
    </source>
</evidence>
<dbReference type="GO" id="GO:0007517">
    <property type="term" value="P:muscle organ development"/>
    <property type="evidence" value="ECO:0007669"/>
    <property type="project" value="UniProtKB-KW"/>
</dbReference>
<dbReference type="SMART" id="SM00185">
    <property type="entry name" value="ARM"/>
    <property type="match status" value="4"/>
</dbReference>
<organism evidence="13 14">
    <name type="scientific">Daubentonia madagascariensis</name>
    <name type="common">Aye-aye</name>
    <name type="synonym">Sciurus madagascariensis</name>
    <dbReference type="NCBI Taxonomy" id="31869"/>
    <lineage>
        <taxon>Eukaryota</taxon>
        <taxon>Metazoa</taxon>
        <taxon>Chordata</taxon>
        <taxon>Craniata</taxon>
        <taxon>Vertebrata</taxon>
        <taxon>Euteleostomi</taxon>
        <taxon>Mammalia</taxon>
        <taxon>Eutheria</taxon>
        <taxon>Euarchontoglires</taxon>
        <taxon>Primates</taxon>
        <taxon>Strepsirrhini</taxon>
        <taxon>Chiromyiformes</taxon>
        <taxon>Daubentoniidae</taxon>
        <taxon>Daubentonia</taxon>
    </lineage>
</organism>
<dbReference type="SUPFAM" id="SSF48371">
    <property type="entry name" value="ARM repeat"/>
    <property type="match status" value="1"/>
</dbReference>
<comment type="caution">
    <text evidence="13">The sequence shown here is derived from an EMBL/GenBank/DDBJ whole genome shotgun (WGS) entry which is preliminary data.</text>
</comment>
<keyword evidence="11" id="KW-0143">Chaperone</keyword>
<dbReference type="InterPro" id="IPR024660">
    <property type="entry name" value="UCS_central_dom"/>
</dbReference>
<sequence>MAEAEAVQLKEEGNRHFQCQDYKAATKSYSQALKLTKDKTLLATLYRNRAACGLKTESYVQAASDASRAIDINSSDIKALYRRCQALEHLGKLDQAFKDVQRCATLEPRNQNFQETLRRLNTSIQEKLRVQFSTDSRVQKMFEILLDENSDAGKREKAANNLIVLGREEAGAEKIFQGNGVALLLQLLDTKRPELVLAAVRTLSGMCSGHRARATAILHAVRIDRICSLMSRENEEMSLAVCNLLQAIIDSLSGEDKREHRGKEEALVLDTKKDLKQVTGHLLDMLVSKKVSGQGRDQALNLLNKNVPRKDLAIHDNSRTIYVVDNGLRKILKVVGQVPDLPSCLPLTDNTRMLASVLINKLYDDLRCDPERDHFRKICEEYITGKFDPQDMDKNVNAIQTVSGILQGPFDLGNQLLGMKGVMEMMVALCGSEREADQLVAVEALIHASTKLSRATFIITNGVSLLKQIYKTTQNEKIKIRTLVSSDKTILYSVATTLVNCTNSYDVKEVIPELVQLAKFSKQHVPEEHPKDKKDFVDMRVKRLLKAGVISALTCMVKADSAILTDQTKELLARVFLALCDNPKDRGSIVAQGGGKALIPLALEGTDVGKVKAAHALAKIAAVSNPDIAFPGERVYEVVRPLVSLLDTQRDGIQNYEALLGLTNLSGRSDKLRQKIFKERALPDIENYMFENHDQLRQAATECMCNMVVNKEVQERFLADGNDRLKLVVLLCGEDDDKLQNAAAGALAMLTAAHKKLCLKMTQVTSQWLEILQRLCLHDHLSVQHRGLVIAYNLLAANAELAKKLVESELLEILTVVGKQEPDEKKAEVVQTARECLIKCMDYGFIKPVS</sequence>
<dbReference type="FunFam" id="1.25.40.10:FF:000025">
    <property type="entry name" value="Unc-45 myosin chaperone B"/>
    <property type="match status" value="1"/>
</dbReference>
<dbReference type="PANTHER" id="PTHR45994">
    <property type="entry name" value="FI21225P1"/>
    <property type="match status" value="1"/>
</dbReference>
<proteinExistence type="predicted"/>
<keyword evidence="10" id="KW-0802">TPR repeat</keyword>
<dbReference type="Proteomes" id="UP001610411">
    <property type="component" value="Unassembled WGS sequence"/>
</dbReference>
<dbReference type="Pfam" id="PF11701">
    <property type="entry name" value="UNC45-central"/>
    <property type="match status" value="1"/>
</dbReference>
<evidence type="ECO:0000256" key="7">
    <source>
        <dbReference type="ARBA" id="ARBA00022541"/>
    </source>
</evidence>
<dbReference type="InterPro" id="IPR011990">
    <property type="entry name" value="TPR-like_helical_dom_sf"/>
</dbReference>
<dbReference type="InterPro" id="IPR000225">
    <property type="entry name" value="Armadillo"/>
</dbReference>
<evidence type="ECO:0000313" key="13">
    <source>
        <dbReference type="EMBL" id="KAL2765391.1"/>
    </source>
</evidence>
<dbReference type="Gene3D" id="1.25.10.10">
    <property type="entry name" value="Leucine-rich Repeat Variant"/>
    <property type="match status" value="2"/>
</dbReference>
<dbReference type="GO" id="GO:0030154">
    <property type="term" value="P:cell differentiation"/>
    <property type="evidence" value="ECO:0007669"/>
    <property type="project" value="UniProtKB-KW"/>
</dbReference>
<keyword evidence="7" id="KW-0517">Myogenesis</keyword>
<accession>A0ABD2DFC9</accession>
<keyword evidence="5" id="KW-0217">Developmental protein</keyword>
<reference evidence="13 14" key="1">
    <citation type="journal article" date="2024" name="G3 (Bethesda)">
        <title>A hybrid genome assembly of the endangered aye-aye (Daubentonia madagascariensis).</title>
        <authorList>
            <person name="Versoza C.J."/>
            <person name="Pfeifer S.P."/>
        </authorList>
    </citation>
    <scope>NUCLEOTIDE SEQUENCE [LARGE SCALE GENOMIC DNA]</scope>
    <source>
        <strain evidence="13">6821</strain>
    </source>
</reference>
<evidence type="ECO:0000256" key="10">
    <source>
        <dbReference type="ARBA" id="ARBA00022803"/>
    </source>
</evidence>